<gene>
    <name evidence="2" type="ORF">KC01_LOCUS19786</name>
</gene>
<organism evidence="2 3">
    <name type="scientific">Knipowitschia caucasica</name>
    <name type="common">Caucasian dwarf goby</name>
    <name type="synonym">Pomatoschistus caucasicus</name>
    <dbReference type="NCBI Taxonomy" id="637954"/>
    <lineage>
        <taxon>Eukaryota</taxon>
        <taxon>Metazoa</taxon>
        <taxon>Chordata</taxon>
        <taxon>Craniata</taxon>
        <taxon>Vertebrata</taxon>
        <taxon>Euteleostomi</taxon>
        <taxon>Actinopterygii</taxon>
        <taxon>Neopterygii</taxon>
        <taxon>Teleostei</taxon>
        <taxon>Neoteleostei</taxon>
        <taxon>Acanthomorphata</taxon>
        <taxon>Gobiaria</taxon>
        <taxon>Gobiiformes</taxon>
        <taxon>Gobioidei</taxon>
        <taxon>Gobiidae</taxon>
        <taxon>Gobiinae</taxon>
        <taxon>Knipowitschia</taxon>
    </lineage>
</organism>
<dbReference type="Proteomes" id="UP001497482">
    <property type="component" value="Chromosome 19"/>
</dbReference>
<evidence type="ECO:0000313" key="3">
    <source>
        <dbReference type="Proteomes" id="UP001497482"/>
    </source>
</evidence>
<name>A0AAV2KKV7_KNICA</name>
<dbReference type="PANTHER" id="PTHR24637">
    <property type="entry name" value="COLLAGEN"/>
    <property type="match status" value="1"/>
</dbReference>
<protein>
    <submittedName>
        <fullName evidence="2">Uncharacterized protein</fullName>
    </submittedName>
</protein>
<feature type="region of interest" description="Disordered" evidence="1">
    <location>
        <begin position="1"/>
        <end position="124"/>
    </location>
</feature>
<feature type="compositionally biased region" description="Gly residues" evidence="1">
    <location>
        <begin position="55"/>
        <end position="64"/>
    </location>
</feature>
<sequence>MKETHDGFFCVLQDKKSDEPCNGRDCSRGCKCLPEKGSRGQPGPLGDAGPSGPEGPRGGTGHPGPKGERGHIGLKGPSGPNGDKGPMGVPGFSGTDGVPGHTGAGGPRGPPGVDGCNGNGESLETQAMGSDLLELLAPVEFMDQKDKRESLSSSLTQTTPSRVCQVYQESTAHRDIEALTADLERLDLLDPLDMPVLLVPPVRQAPWEATVKAIGRAERR</sequence>
<dbReference type="Pfam" id="PF01391">
    <property type="entry name" value="Collagen"/>
    <property type="match status" value="1"/>
</dbReference>
<evidence type="ECO:0000313" key="2">
    <source>
        <dbReference type="EMBL" id="CAL1590249.1"/>
    </source>
</evidence>
<dbReference type="PANTHER" id="PTHR24637:SF428">
    <property type="entry name" value="SCAVENGER RECEPTOR CLASS A MEMBER 3"/>
    <property type="match status" value="1"/>
</dbReference>
<proteinExistence type="predicted"/>
<keyword evidence="3" id="KW-1185">Reference proteome</keyword>
<evidence type="ECO:0000256" key="1">
    <source>
        <dbReference type="SAM" id="MobiDB-lite"/>
    </source>
</evidence>
<dbReference type="EMBL" id="OZ035841">
    <property type="protein sequence ID" value="CAL1590249.1"/>
    <property type="molecule type" value="Genomic_DNA"/>
</dbReference>
<reference evidence="2 3" key="1">
    <citation type="submission" date="2024-04" db="EMBL/GenBank/DDBJ databases">
        <authorList>
            <person name="Waldvogel A.-M."/>
            <person name="Schoenle A."/>
        </authorList>
    </citation>
    <scope>NUCLEOTIDE SEQUENCE [LARGE SCALE GENOMIC DNA]</scope>
</reference>
<feature type="compositionally biased region" description="Basic and acidic residues" evidence="1">
    <location>
        <begin position="13"/>
        <end position="38"/>
    </location>
</feature>
<dbReference type="InterPro" id="IPR008160">
    <property type="entry name" value="Collagen"/>
</dbReference>
<dbReference type="AlphaFoldDB" id="A0AAV2KKV7"/>
<accession>A0AAV2KKV7</accession>